<gene>
    <name evidence="1" type="ORF">BU200_01110</name>
    <name evidence="2" type="ORF">NCTC12957_00111</name>
</gene>
<dbReference type="RefSeq" id="WP_075098394.1">
    <property type="nucleotide sequence ID" value="NZ_MSJL01000003.1"/>
</dbReference>
<protein>
    <submittedName>
        <fullName evidence="1">Uncharacterized protein</fullName>
    </submittedName>
</protein>
<name>A0A1Q8EFR8_STRAI</name>
<dbReference type="EMBL" id="MSJL01000003">
    <property type="protein sequence ID" value="OLF50650.1"/>
    <property type="molecule type" value="Genomic_DNA"/>
</dbReference>
<evidence type="ECO:0000313" key="3">
    <source>
        <dbReference type="Proteomes" id="UP000186437"/>
    </source>
</evidence>
<evidence type="ECO:0000313" key="4">
    <source>
        <dbReference type="Proteomes" id="UP000255213"/>
    </source>
</evidence>
<dbReference type="AlphaFoldDB" id="A0A1Q8EFR8"/>
<accession>A0A1Q8EFR8</accession>
<reference evidence="1" key="1">
    <citation type="submission" date="2016-12" db="EMBL/GenBank/DDBJ databases">
        <authorList>
            <person name="Song W.-J."/>
            <person name="Kurnit D.M."/>
        </authorList>
    </citation>
    <scope>NUCLEOTIDE SEQUENCE [LARGE SCALE GENOMIC DNA]</scope>
    <source>
        <strain evidence="1">ATCC 51725</strain>
    </source>
</reference>
<evidence type="ECO:0000313" key="2">
    <source>
        <dbReference type="EMBL" id="SUN05086.1"/>
    </source>
</evidence>
<dbReference type="Proteomes" id="UP000186437">
    <property type="component" value="Unassembled WGS sequence"/>
</dbReference>
<reference evidence="3" key="2">
    <citation type="submission" date="2016-12" db="EMBL/GenBank/DDBJ databases">
        <authorList>
            <person name="Gulvik C.A."/>
        </authorList>
    </citation>
    <scope>NUCLEOTIDE SEQUENCE [LARGE SCALE GENOMIC DNA]</scope>
    <source>
        <strain evidence="3">ATCC 51725</strain>
    </source>
</reference>
<evidence type="ECO:0000313" key="1">
    <source>
        <dbReference type="EMBL" id="OLF50650.1"/>
    </source>
</evidence>
<sequence>MNEQSLKKRVLSYWFWRNMSFKNDKEALKFISEKQEAFLRRFDSIPSSRDEWLELPPGVQYQAYDLGLLVSREYTPEELEERKQYYLSLTPLPSSNLSKKAWQWHVERQYSAASFSDYPDKHFLELDTIRRIGTPL</sequence>
<keyword evidence="3" id="KW-1185">Reference proteome</keyword>
<dbReference type="Proteomes" id="UP000255213">
    <property type="component" value="Unassembled WGS sequence"/>
</dbReference>
<organism evidence="1 3">
    <name type="scientific">Streptococcus acidominimus</name>
    <dbReference type="NCBI Taxonomy" id="1326"/>
    <lineage>
        <taxon>Bacteria</taxon>
        <taxon>Bacillati</taxon>
        <taxon>Bacillota</taxon>
        <taxon>Bacilli</taxon>
        <taxon>Lactobacillales</taxon>
        <taxon>Streptococcaceae</taxon>
        <taxon>Streptococcus</taxon>
    </lineage>
</organism>
<dbReference type="EMBL" id="UHEN01000001">
    <property type="protein sequence ID" value="SUN05086.1"/>
    <property type="molecule type" value="Genomic_DNA"/>
</dbReference>
<reference evidence="2 4" key="3">
    <citation type="submission" date="2018-06" db="EMBL/GenBank/DDBJ databases">
        <authorList>
            <consortium name="Pathogen Informatics"/>
            <person name="Doyle S."/>
        </authorList>
    </citation>
    <scope>NUCLEOTIDE SEQUENCE [LARGE SCALE GENOMIC DNA]</scope>
    <source>
        <strain evidence="2 4">NCTC12957</strain>
    </source>
</reference>
<proteinExistence type="predicted"/>